<evidence type="ECO:0000313" key="10">
    <source>
        <dbReference type="EMBL" id="KFI73187.1"/>
    </source>
</evidence>
<dbReference type="AlphaFoldDB" id="A0A087BQ87"/>
<dbReference type="Gene3D" id="1.20.5.110">
    <property type="match status" value="1"/>
</dbReference>
<reference evidence="10 11" key="1">
    <citation type="submission" date="2014-03" db="EMBL/GenBank/DDBJ databases">
        <title>Genomics of Bifidobacteria.</title>
        <authorList>
            <person name="Ventura M."/>
            <person name="Milani C."/>
            <person name="Lugli G.A."/>
        </authorList>
    </citation>
    <scope>NUCLEOTIDE SEQUENCE [LARGE SCALE GENOMIC DNA]</scope>
    <source>
        <strain evidence="10 11">LMG 21814</strain>
    </source>
</reference>
<gene>
    <name evidence="10" type="ORF">BLSS_0955</name>
</gene>
<dbReference type="PANTHER" id="PTHR11537">
    <property type="entry name" value="VOLTAGE-GATED POTASSIUM CHANNEL"/>
    <property type="match status" value="1"/>
</dbReference>
<proteinExistence type="predicted"/>
<dbReference type="InterPro" id="IPR013099">
    <property type="entry name" value="K_chnl_dom"/>
</dbReference>
<dbReference type="Gene3D" id="1.10.287.70">
    <property type="match status" value="1"/>
</dbReference>
<evidence type="ECO:0000313" key="11">
    <source>
        <dbReference type="Proteomes" id="UP000029024"/>
    </source>
</evidence>
<keyword evidence="6 8" id="KW-0472">Membrane</keyword>
<keyword evidence="7" id="KW-0407">Ion channel</keyword>
<accession>A0A087BQ87</accession>
<keyword evidence="2" id="KW-0813">Transport</keyword>
<feature type="transmembrane region" description="Helical" evidence="8">
    <location>
        <begin position="149"/>
        <end position="171"/>
    </location>
</feature>
<dbReference type="GO" id="GO:0001508">
    <property type="term" value="P:action potential"/>
    <property type="evidence" value="ECO:0007669"/>
    <property type="project" value="TreeGrafter"/>
</dbReference>
<dbReference type="GO" id="GO:0005249">
    <property type="term" value="F:voltage-gated potassium channel activity"/>
    <property type="evidence" value="ECO:0007669"/>
    <property type="project" value="InterPro"/>
</dbReference>
<dbReference type="GO" id="GO:0008076">
    <property type="term" value="C:voltage-gated potassium channel complex"/>
    <property type="evidence" value="ECO:0007669"/>
    <property type="project" value="InterPro"/>
</dbReference>
<evidence type="ECO:0000256" key="4">
    <source>
        <dbReference type="ARBA" id="ARBA00022989"/>
    </source>
</evidence>
<feature type="transmembrane region" description="Helical" evidence="8">
    <location>
        <begin position="82"/>
        <end position="100"/>
    </location>
</feature>
<keyword evidence="5" id="KW-0406">Ion transport</keyword>
<dbReference type="Gene3D" id="1.20.120.350">
    <property type="entry name" value="Voltage-gated potassium channels. Chain C"/>
    <property type="match status" value="1"/>
</dbReference>
<comment type="caution">
    <text evidence="10">The sequence shown here is derived from an EMBL/GenBank/DDBJ whole genome shotgun (WGS) entry which is preliminary data.</text>
</comment>
<feature type="transmembrane region" description="Helical" evidence="8">
    <location>
        <begin position="112"/>
        <end position="137"/>
    </location>
</feature>
<evidence type="ECO:0000256" key="5">
    <source>
        <dbReference type="ARBA" id="ARBA00023065"/>
    </source>
</evidence>
<dbReference type="Proteomes" id="UP000029024">
    <property type="component" value="Unassembled WGS sequence"/>
</dbReference>
<feature type="transmembrane region" description="Helical" evidence="8">
    <location>
        <begin position="211"/>
        <end position="236"/>
    </location>
</feature>
<evidence type="ECO:0000256" key="3">
    <source>
        <dbReference type="ARBA" id="ARBA00022692"/>
    </source>
</evidence>
<evidence type="ECO:0000256" key="1">
    <source>
        <dbReference type="ARBA" id="ARBA00004141"/>
    </source>
</evidence>
<evidence type="ECO:0000256" key="7">
    <source>
        <dbReference type="ARBA" id="ARBA00023303"/>
    </source>
</evidence>
<protein>
    <submittedName>
        <fullName evidence="10">Kch</fullName>
    </submittedName>
</protein>
<dbReference type="Pfam" id="PF07885">
    <property type="entry name" value="Ion_trans_2"/>
    <property type="match status" value="1"/>
</dbReference>
<feature type="domain" description="Potassium channel" evidence="9">
    <location>
        <begin position="160"/>
        <end position="236"/>
    </location>
</feature>
<feature type="transmembrane region" description="Helical" evidence="8">
    <location>
        <begin position="52"/>
        <end position="70"/>
    </location>
</feature>
<dbReference type="InterPro" id="IPR028325">
    <property type="entry name" value="VG_K_chnl"/>
</dbReference>
<dbReference type="PRINTS" id="PR00169">
    <property type="entry name" value="KCHANNEL"/>
</dbReference>
<dbReference type="InterPro" id="IPR027359">
    <property type="entry name" value="Volt_channel_dom_sf"/>
</dbReference>
<keyword evidence="4 8" id="KW-1133">Transmembrane helix</keyword>
<feature type="transmembrane region" description="Helical" evidence="8">
    <location>
        <begin position="177"/>
        <end position="199"/>
    </location>
</feature>
<name>A0A087BQ87_BIFLN</name>
<sequence length="295" mass="33344">MKNTAVYVRTQREMYTNVYNTDVRSHAPQWRSGRATTIGIMGLKTWKKWTDWPLMVLSVVFLVVYSWEILSRTHIALCETVINVIWVVFVVDYVVSLWLADDRWRWFKHNLFTLLTIALPMLRPLRLLRLLTVLHVLNRTSGMAVRGRITVYAVGAVGMLMYVGALAVYSVERGASGATITDFGTALWWAFVTVTTVGYGDFSPVTFQGKIIAVVLMFTGIALIGIVTATLASWIVDQVNLETDRREDAREKEVAKEAAQEAIATSANPEIDLLREEVRELTAMVAGLRTELERR</sequence>
<dbReference type="SUPFAM" id="SSF81324">
    <property type="entry name" value="Voltage-gated potassium channels"/>
    <property type="match status" value="1"/>
</dbReference>
<evidence type="ECO:0000256" key="8">
    <source>
        <dbReference type="SAM" id="Phobius"/>
    </source>
</evidence>
<evidence type="ECO:0000259" key="9">
    <source>
        <dbReference type="Pfam" id="PF07885"/>
    </source>
</evidence>
<dbReference type="EMBL" id="JGZA01000003">
    <property type="protein sequence ID" value="KFI73187.1"/>
    <property type="molecule type" value="Genomic_DNA"/>
</dbReference>
<evidence type="ECO:0000256" key="6">
    <source>
        <dbReference type="ARBA" id="ARBA00023136"/>
    </source>
</evidence>
<dbReference type="PANTHER" id="PTHR11537:SF254">
    <property type="entry name" value="POTASSIUM VOLTAGE-GATED CHANNEL PROTEIN SHAB"/>
    <property type="match status" value="1"/>
</dbReference>
<evidence type="ECO:0000256" key="2">
    <source>
        <dbReference type="ARBA" id="ARBA00022448"/>
    </source>
</evidence>
<organism evidence="10 11">
    <name type="scientific">Bifidobacterium longum subsp. suis</name>
    <dbReference type="NCBI Taxonomy" id="1695"/>
    <lineage>
        <taxon>Bacteria</taxon>
        <taxon>Bacillati</taxon>
        <taxon>Actinomycetota</taxon>
        <taxon>Actinomycetes</taxon>
        <taxon>Bifidobacteriales</taxon>
        <taxon>Bifidobacteriaceae</taxon>
        <taxon>Bifidobacterium</taxon>
    </lineage>
</organism>
<comment type="subcellular location">
    <subcellularLocation>
        <location evidence="1">Membrane</location>
        <topology evidence="1">Multi-pass membrane protein</topology>
    </subcellularLocation>
</comment>
<keyword evidence="3 8" id="KW-0812">Transmembrane</keyword>